<dbReference type="PANTHER" id="PTHR37625:SF4">
    <property type="entry name" value="OUTER MEMBRANE LIPOPROTEIN"/>
    <property type="match status" value="1"/>
</dbReference>
<keyword evidence="1" id="KW-0449">Lipoprotein</keyword>
<dbReference type="AlphaFoldDB" id="A0A3S0PMG9"/>
<name>A0A3S0PMG9_9VIBR</name>
<dbReference type="NCBIfam" id="TIGR03352">
    <property type="entry name" value="VI_chp_3"/>
    <property type="match status" value="1"/>
</dbReference>
<dbReference type="EMBL" id="RXZH01000008">
    <property type="protein sequence ID" value="RTZ14495.1"/>
    <property type="molecule type" value="Genomic_DNA"/>
</dbReference>
<proteinExistence type="predicted"/>
<accession>A0A3S0PMG9</accession>
<keyword evidence="2" id="KW-1185">Reference proteome</keyword>
<dbReference type="OrthoDB" id="6291150at2"/>
<dbReference type="InterPro" id="IPR017734">
    <property type="entry name" value="T6SS_SciN"/>
</dbReference>
<protein>
    <submittedName>
        <fullName evidence="1">Type VI secretion system lipoprotein TssJ</fullName>
    </submittedName>
</protein>
<evidence type="ECO:0000313" key="2">
    <source>
        <dbReference type="Proteomes" id="UP000268973"/>
    </source>
</evidence>
<dbReference type="Gene3D" id="2.60.40.4150">
    <property type="entry name" value="Type VI secretion system, lipoprotein SciN"/>
    <property type="match status" value="1"/>
</dbReference>
<dbReference type="RefSeq" id="WP_126575410.1">
    <property type="nucleotide sequence ID" value="NZ_RXZH01000008.1"/>
</dbReference>
<gene>
    <name evidence="1" type="primary">tssJ</name>
    <name evidence="1" type="ORF">EJ063_16400</name>
</gene>
<organism evidence="1 2">
    <name type="scientific">Vibrio aquaticus</name>
    <dbReference type="NCBI Taxonomy" id="2496559"/>
    <lineage>
        <taxon>Bacteria</taxon>
        <taxon>Pseudomonadati</taxon>
        <taxon>Pseudomonadota</taxon>
        <taxon>Gammaproteobacteria</taxon>
        <taxon>Vibrionales</taxon>
        <taxon>Vibrionaceae</taxon>
        <taxon>Vibrio</taxon>
    </lineage>
</organism>
<dbReference type="PROSITE" id="PS51257">
    <property type="entry name" value="PROKAR_LIPOPROTEIN"/>
    <property type="match status" value="1"/>
</dbReference>
<sequence>MARWLSTLLLLTLVGCSSDPVPVVSQYTLAVSSDNTINPSDNNQANPVAVRLYQLTDAQMFNQLPFIDLYSNDVTLLSANLVSKQILPMVMPETKVTQTLDINSTTQYVAVLVEFIDYQNSEAKAYSTLPLEEDQFLQLTIEGATASLNIVTPDSSWWQLF</sequence>
<dbReference type="Proteomes" id="UP000268973">
    <property type="component" value="Unassembled WGS sequence"/>
</dbReference>
<comment type="caution">
    <text evidence="1">The sequence shown here is derived from an EMBL/GenBank/DDBJ whole genome shotgun (WGS) entry which is preliminary data.</text>
</comment>
<reference evidence="1 2" key="1">
    <citation type="submission" date="2018-12" db="EMBL/GenBank/DDBJ databases">
        <title>Vibrio sp. isolated from China Sea.</title>
        <authorList>
            <person name="Li Y."/>
        </authorList>
    </citation>
    <scope>NUCLEOTIDE SEQUENCE [LARGE SCALE GENOMIC DNA]</scope>
    <source>
        <strain evidence="1 2">BEI207</strain>
    </source>
</reference>
<dbReference type="InterPro" id="IPR038706">
    <property type="entry name" value="Type_VI_SciN-like_sf"/>
</dbReference>
<dbReference type="PANTHER" id="PTHR37625">
    <property type="entry name" value="OUTER MEMBRANE LIPOPROTEIN-RELATED"/>
    <property type="match status" value="1"/>
</dbReference>
<evidence type="ECO:0000313" key="1">
    <source>
        <dbReference type="EMBL" id="RTZ14495.1"/>
    </source>
</evidence>
<dbReference type="Pfam" id="PF12790">
    <property type="entry name" value="T6SS-SciN"/>
    <property type="match status" value="1"/>
</dbReference>